<name>A0ABP2YRK7_STASI</name>
<feature type="transmembrane region" description="Helical" evidence="1">
    <location>
        <begin position="50"/>
        <end position="78"/>
    </location>
</feature>
<dbReference type="Proteomes" id="UP000017131">
    <property type="component" value="Unassembled WGS sequence"/>
</dbReference>
<evidence type="ECO:0000313" key="2">
    <source>
        <dbReference type="EMBL" id="ERS92714.1"/>
    </source>
</evidence>
<keyword evidence="3" id="KW-1185">Reference proteome</keyword>
<keyword evidence="1" id="KW-0472">Membrane</keyword>
<comment type="caution">
    <text evidence="2">The sequence shown here is derived from an EMBL/GenBank/DDBJ whole genome shotgun (WGS) entry which is preliminary data.</text>
</comment>
<gene>
    <name evidence="2" type="ORF">SSIM_10435</name>
</gene>
<dbReference type="RefSeq" id="WP_002481195.1">
    <property type="nucleotide sequence ID" value="NZ_AXDY01000010.1"/>
</dbReference>
<evidence type="ECO:0000256" key="1">
    <source>
        <dbReference type="SAM" id="Phobius"/>
    </source>
</evidence>
<dbReference type="GeneID" id="77331394"/>
<feature type="transmembrane region" description="Helical" evidence="1">
    <location>
        <begin position="12"/>
        <end position="30"/>
    </location>
</feature>
<reference evidence="2 3" key="1">
    <citation type="journal article" date="2013" name="Genome Announc.">
        <title>Draft Genome Sequence of Staphylococcus simulans UMC-CNS-990, Isolated from a Case of Chronic Bovine Mastitis.</title>
        <authorList>
            <person name="Calcutt M.J."/>
            <person name="Foecking M.F."/>
            <person name="Hsieh H.Y."/>
            <person name="Perry J."/>
            <person name="Stewart G.C."/>
            <person name="Middleton J.R."/>
        </authorList>
    </citation>
    <scope>NUCLEOTIDE SEQUENCE [LARGE SCALE GENOMIC DNA]</scope>
    <source>
        <strain evidence="2 3">UMC-CNS-990</strain>
    </source>
</reference>
<organism evidence="2 3">
    <name type="scientific">Staphylococcus simulans UMC-CNS-990</name>
    <dbReference type="NCBI Taxonomy" id="1405498"/>
    <lineage>
        <taxon>Bacteria</taxon>
        <taxon>Bacillati</taxon>
        <taxon>Bacillota</taxon>
        <taxon>Bacilli</taxon>
        <taxon>Bacillales</taxon>
        <taxon>Staphylococcaceae</taxon>
        <taxon>Staphylococcus</taxon>
    </lineage>
</organism>
<accession>A0ABP2YRK7</accession>
<feature type="transmembrane region" description="Helical" evidence="1">
    <location>
        <begin position="90"/>
        <end position="112"/>
    </location>
</feature>
<evidence type="ECO:0000313" key="3">
    <source>
        <dbReference type="Proteomes" id="UP000017131"/>
    </source>
</evidence>
<sequence length="154" mass="17830">MKNWLKNNRLIMILAGVYLVSGFIFLPSFTEYFDKSYFEKSILKVIIDAFIANFGFALSLSLAISFVLSAIIMTYQYFKNDEVDNVIKSFAFIVLVVNVYVFVSTLILLSITQDNGEAIFALFGFFYGFTKYLPWAYNMINERFNISDIKMNKK</sequence>
<protein>
    <submittedName>
        <fullName evidence="2">Uncharacterized protein</fullName>
    </submittedName>
</protein>
<dbReference type="EMBL" id="AXDY01000010">
    <property type="protein sequence ID" value="ERS92714.1"/>
    <property type="molecule type" value="Genomic_DNA"/>
</dbReference>
<keyword evidence="1" id="KW-1133">Transmembrane helix</keyword>
<proteinExistence type="predicted"/>
<keyword evidence="1" id="KW-0812">Transmembrane</keyword>
<feature type="transmembrane region" description="Helical" evidence="1">
    <location>
        <begin position="118"/>
        <end position="137"/>
    </location>
</feature>